<keyword evidence="1" id="KW-1133">Transmembrane helix</keyword>
<accession>A0A7T4WNW0</accession>
<dbReference type="EMBL" id="MT909816">
    <property type="protein sequence ID" value="QQD78165.1"/>
    <property type="molecule type" value="Genomic_DNA"/>
</dbReference>
<dbReference type="Gene3D" id="1.10.287.3510">
    <property type="match status" value="1"/>
</dbReference>
<organism evidence="2">
    <name type="scientific">Euaspis polynesia</name>
    <dbReference type="NCBI Taxonomy" id="1352276"/>
    <lineage>
        <taxon>Eukaryota</taxon>
        <taxon>Metazoa</taxon>
        <taxon>Ecdysozoa</taxon>
        <taxon>Arthropoda</taxon>
        <taxon>Hexapoda</taxon>
        <taxon>Insecta</taxon>
        <taxon>Pterygota</taxon>
        <taxon>Neoptera</taxon>
        <taxon>Endopterygota</taxon>
        <taxon>Hymenoptera</taxon>
        <taxon>Apocrita</taxon>
        <taxon>Aculeata</taxon>
        <taxon>Apoidea</taxon>
        <taxon>Anthophila</taxon>
        <taxon>Megachilidae</taxon>
        <taxon>Megachilinae</taxon>
        <taxon>Euaspis</taxon>
    </lineage>
</organism>
<feature type="transmembrane region" description="Helical" evidence="1">
    <location>
        <begin position="26"/>
        <end position="47"/>
    </location>
</feature>
<geneLocation type="mitochondrion" evidence="2"/>
<reference evidence="2" key="2">
    <citation type="journal article" date="2021" name="Insects">
        <title>Comparative Mitogenomic Analysis of Two Cuckoo Bees (Apoidea: Anthophila: Megachilidae) with Phylogenetic Implications.</title>
        <authorList>
            <person name="Lu H."/>
            <person name="He B."/>
            <person name="Hao Y."/>
            <person name="Zhou Z."/>
            <person name="Su C."/>
            <person name="Huang D."/>
        </authorList>
    </citation>
    <scope>NUCLEOTIDE SEQUENCE</scope>
</reference>
<keyword evidence="1" id="KW-0472">Membrane</keyword>
<feature type="transmembrane region" description="Helical" evidence="1">
    <location>
        <begin position="5"/>
        <end position="20"/>
    </location>
</feature>
<protein>
    <submittedName>
        <fullName evidence="2">NADH dehydrogenase subunit 4L</fullName>
    </submittedName>
</protein>
<name>A0A7T4WNW0_9HYME</name>
<proteinExistence type="predicted"/>
<feature type="transmembrane region" description="Helical" evidence="1">
    <location>
        <begin position="54"/>
        <end position="76"/>
    </location>
</feature>
<keyword evidence="2" id="KW-0496">Mitochondrion</keyword>
<evidence type="ECO:0000313" key="2">
    <source>
        <dbReference type="EMBL" id="QQD78165.1"/>
    </source>
</evidence>
<dbReference type="AlphaFoldDB" id="A0A7T4WNW0"/>
<reference evidence="2" key="1">
    <citation type="submission" date="2020-08" db="EMBL/GenBank/DDBJ databases">
        <authorList>
            <person name="Lu H.H."/>
            <person name="He B."/>
            <person name="Huang D.Y."/>
        </authorList>
    </citation>
    <scope>NUCLEOTIDE SEQUENCE</scope>
</reference>
<sequence length="91" mass="10864">MFKGYFFILMILCLINILSFKKSFLMFLISLEFFTLINLMMIMLINIELNEIMFMYYMMIAVCEVVIGISVMISMYKYSGSDMFMKMNMKC</sequence>
<gene>
    <name evidence="2" type="primary">nad4L</name>
</gene>
<keyword evidence="1" id="KW-0812">Transmembrane</keyword>
<evidence type="ECO:0000256" key="1">
    <source>
        <dbReference type="SAM" id="Phobius"/>
    </source>
</evidence>